<feature type="domain" description="DUF4817" evidence="1">
    <location>
        <begin position="10"/>
        <end position="49"/>
    </location>
</feature>
<gene>
    <name evidence="2" type="ORF">L9F63_001588</name>
</gene>
<name>A0AAD8EII5_DIPPU</name>
<feature type="non-terminal residue" evidence="2">
    <location>
        <position position="1"/>
    </location>
</feature>
<accession>A0AAD8EII5</accession>
<sequence>LFKYRANREIYGAAEDNGAGAAAMYAGRYPNRHHPHRKIFQSVDRRLRERWTLKANGVDADKHVHWVQQQHEKRRTKRDYSDPNFPAFGDYPSFFGSGVGLQEHQPQYRGIGPHNVFPDPLFKEQWYLTTSLPSPSARGVCEGSIVSRGTEVFDCGFLNYANGINIVKR</sequence>
<dbReference type="Pfam" id="PF16087">
    <property type="entry name" value="DUF4817"/>
    <property type="match status" value="1"/>
</dbReference>
<feature type="non-terminal residue" evidence="2">
    <location>
        <position position="169"/>
    </location>
</feature>
<dbReference type="Proteomes" id="UP001233999">
    <property type="component" value="Unassembled WGS sequence"/>
</dbReference>
<reference evidence="2" key="2">
    <citation type="submission" date="2023-05" db="EMBL/GenBank/DDBJ databases">
        <authorList>
            <person name="Fouks B."/>
        </authorList>
    </citation>
    <scope>NUCLEOTIDE SEQUENCE</scope>
    <source>
        <strain evidence="2">Stay&amp;Tobe</strain>
        <tissue evidence="2">Testes</tissue>
    </source>
</reference>
<dbReference type="EMBL" id="JASPKZ010003854">
    <property type="protein sequence ID" value="KAJ9591865.1"/>
    <property type="molecule type" value="Genomic_DNA"/>
</dbReference>
<reference evidence="2" key="1">
    <citation type="journal article" date="2023" name="IScience">
        <title>Live-bearing cockroach genome reveals convergent evolutionary mechanisms linked to viviparity in insects and beyond.</title>
        <authorList>
            <person name="Fouks B."/>
            <person name="Harrison M.C."/>
            <person name="Mikhailova A.A."/>
            <person name="Marchal E."/>
            <person name="English S."/>
            <person name="Carruthers M."/>
            <person name="Jennings E.C."/>
            <person name="Chiamaka E.L."/>
            <person name="Frigard R.A."/>
            <person name="Pippel M."/>
            <person name="Attardo G.M."/>
            <person name="Benoit J.B."/>
            <person name="Bornberg-Bauer E."/>
            <person name="Tobe S.S."/>
        </authorList>
    </citation>
    <scope>NUCLEOTIDE SEQUENCE</scope>
    <source>
        <strain evidence="2">Stay&amp;Tobe</strain>
    </source>
</reference>
<comment type="caution">
    <text evidence="2">The sequence shown here is derived from an EMBL/GenBank/DDBJ whole genome shotgun (WGS) entry which is preliminary data.</text>
</comment>
<protein>
    <recommendedName>
        <fullName evidence="1">DUF4817 domain-containing protein</fullName>
    </recommendedName>
</protein>
<dbReference type="InterPro" id="IPR032135">
    <property type="entry name" value="DUF4817"/>
</dbReference>
<keyword evidence="3" id="KW-1185">Reference proteome</keyword>
<evidence type="ECO:0000313" key="2">
    <source>
        <dbReference type="EMBL" id="KAJ9591865.1"/>
    </source>
</evidence>
<evidence type="ECO:0000259" key="1">
    <source>
        <dbReference type="Pfam" id="PF16087"/>
    </source>
</evidence>
<evidence type="ECO:0000313" key="3">
    <source>
        <dbReference type="Proteomes" id="UP001233999"/>
    </source>
</evidence>
<dbReference type="AlphaFoldDB" id="A0AAD8EII5"/>
<organism evidence="2 3">
    <name type="scientific">Diploptera punctata</name>
    <name type="common">Pacific beetle cockroach</name>
    <dbReference type="NCBI Taxonomy" id="6984"/>
    <lineage>
        <taxon>Eukaryota</taxon>
        <taxon>Metazoa</taxon>
        <taxon>Ecdysozoa</taxon>
        <taxon>Arthropoda</taxon>
        <taxon>Hexapoda</taxon>
        <taxon>Insecta</taxon>
        <taxon>Pterygota</taxon>
        <taxon>Neoptera</taxon>
        <taxon>Polyneoptera</taxon>
        <taxon>Dictyoptera</taxon>
        <taxon>Blattodea</taxon>
        <taxon>Blaberoidea</taxon>
        <taxon>Blaberidae</taxon>
        <taxon>Diplopterinae</taxon>
        <taxon>Diploptera</taxon>
    </lineage>
</organism>
<proteinExistence type="predicted"/>